<gene>
    <name evidence="1" type="ORF">FHR38_000882</name>
</gene>
<reference evidence="1 2" key="1">
    <citation type="submission" date="2020-08" db="EMBL/GenBank/DDBJ databases">
        <title>Sequencing the genomes of 1000 actinobacteria strains.</title>
        <authorList>
            <person name="Klenk H.-P."/>
        </authorList>
    </citation>
    <scope>NUCLEOTIDE SEQUENCE [LARGE SCALE GENOMIC DNA]</scope>
    <source>
        <strain evidence="1 2">DSM 45886</strain>
    </source>
</reference>
<protein>
    <submittedName>
        <fullName evidence="1">Uncharacterized protein</fullName>
    </submittedName>
</protein>
<proteinExistence type="predicted"/>
<comment type="caution">
    <text evidence="1">The sequence shown here is derived from an EMBL/GenBank/DDBJ whole genome shotgun (WGS) entry which is preliminary data.</text>
</comment>
<evidence type="ECO:0000313" key="2">
    <source>
        <dbReference type="Proteomes" id="UP000578819"/>
    </source>
</evidence>
<dbReference type="Proteomes" id="UP000578819">
    <property type="component" value="Unassembled WGS sequence"/>
</dbReference>
<sequence>MLWVGVDLDTVLDQRAVEQVDAQSEAHRRAVWASTRKRSRSSPWAIAAL</sequence>
<accession>A0A7W7SLS9</accession>
<evidence type="ECO:0000313" key="1">
    <source>
        <dbReference type="EMBL" id="MBB4957149.1"/>
    </source>
</evidence>
<keyword evidence="2" id="KW-1185">Reference proteome</keyword>
<dbReference type="EMBL" id="JACHJW010000001">
    <property type="protein sequence ID" value="MBB4957149.1"/>
    <property type="molecule type" value="Genomic_DNA"/>
</dbReference>
<organism evidence="1 2">
    <name type="scientific">Micromonospora polyrhachis</name>
    <dbReference type="NCBI Taxonomy" id="1282883"/>
    <lineage>
        <taxon>Bacteria</taxon>
        <taxon>Bacillati</taxon>
        <taxon>Actinomycetota</taxon>
        <taxon>Actinomycetes</taxon>
        <taxon>Micromonosporales</taxon>
        <taxon>Micromonosporaceae</taxon>
        <taxon>Micromonospora</taxon>
    </lineage>
</organism>
<name>A0A7W7SLS9_9ACTN</name>
<dbReference type="AlphaFoldDB" id="A0A7W7SLS9"/>